<dbReference type="Gramene" id="rna-gnl|WGS:JABURB|Cocit.L4461.1">
    <property type="protein sequence ID" value="cds-KAF7846400.1"/>
    <property type="gene ID" value="gene-BT93_L4461"/>
</dbReference>
<feature type="transmembrane region" description="Helical" evidence="6">
    <location>
        <begin position="12"/>
        <end position="37"/>
    </location>
</feature>
<name>A0A8T0CFV7_CORYI</name>
<evidence type="ECO:0000313" key="9">
    <source>
        <dbReference type="Proteomes" id="UP000806378"/>
    </source>
</evidence>
<feature type="region of interest" description="Disordered" evidence="5">
    <location>
        <begin position="121"/>
        <end position="140"/>
    </location>
</feature>
<dbReference type="InterPro" id="IPR025423">
    <property type="entry name" value="TMEM205-like"/>
</dbReference>
<dbReference type="PANTHER" id="PTHR23241:SF106">
    <property type="entry name" value="DUF4149 DOMAIN-CONTAINING PROTEIN"/>
    <property type="match status" value="1"/>
</dbReference>
<evidence type="ECO:0000256" key="3">
    <source>
        <dbReference type="ARBA" id="ARBA00022989"/>
    </source>
</evidence>
<feature type="transmembrane region" description="Helical" evidence="6">
    <location>
        <begin position="94"/>
        <end position="115"/>
    </location>
</feature>
<dbReference type="PANTHER" id="PTHR23241">
    <property type="entry name" value="LATE EMBRYOGENESIS ABUNDANT PLANTS LEA-RELATED"/>
    <property type="match status" value="1"/>
</dbReference>
<dbReference type="Pfam" id="PF13664">
    <property type="entry name" value="DUF4149"/>
    <property type="match status" value="1"/>
</dbReference>
<dbReference type="OrthoDB" id="1641132at2759"/>
<keyword evidence="4 6" id="KW-0472">Membrane</keyword>
<organism evidence="8 9">
    <name type="scientific">Corymbia citriodora subsp. variegata</name>
    <dbReference type="NCBI Taxonomy" id="360336"/>
    <lineage>
        <taxon>Eukaryota</taxon>
        <taxon>Viridiplantae</taxon>
        <taxon>Streptophyta</taxon>
        <taxon>Embryophyta</taxon>
        <taxon>Tracheophyta</taxon>
        <taxon>Spermatophyta</taxon>
        <taxon>Magnoliopsida</taxon>
        <taxon>eudicotyledons</taxon>
        <taxon>Gunneridae</taxon>
        <taxon>Pentapetalae</taxon>
        <taxon>rosids</taxon>
        <taxon>malvids</taxon>
        <taxon>Myrtales</taxon>
        <taxon>Myrtaceae</taxon>
        <taxon>Myrtoideae</taxon>
        <taxon>Eucalypteae</taxon>
        <taxon>Corymbia</taxon>
    </lineage>
</organism>
<keyword evidence="9" id="KW-1185">Reference proteome</keyword>
<protein>
    <recommendedName>
        <fullName evidence="7">TMEM205-like domain-containing protein</fullName>
    </recommendedName>
</protein>
<evidence type="ECO:0000256" key="6">
    <source>
        <dbReference type="SAM" id="Phobius"/>
    </source>
</evidence>
<keyword evidence="3 6" id="KW-1133">Transmembrane helix</keyword>
<dbReference type="EMBL" id="MU093416">
    <property type="protein sequence ID" value="KAF7846400.1"/>
    <property type="molecule type" value="Genomic_DNA"/>
</dbReference>
<feature type="transmembrane region" description="Helical" evidence="6">
    <location>
        <begin position="49"/>
        <end position="68"/>
    </location>
</feature>
<dbReference type="AlphaFoldDB" id="A0A8T0CFV7"/>
<dbReference type="GO" id="GO:0016020">
    <property type="term" value="C:membrane"/>
    <property type="evidence" value="ECO:0007669"/>
    <property type="project" value="UniProtKB-SubCell"/>
</dbReference>
<sequence length="181" mass="19711">MSILYSPAPYHIISYGTLLGSEIFQSFIAGIVAFKALPRAQFATLQSALFPIYFAMQTALPIALMFTFPAESTAIGRTSSSLSGVLEPNHRMNVLVPLAVTSLTGLANAVVIGPATTKCMKDRKHQETRDGKKSYDQGPHSEAMQALNTRFAWLHGASSLVNMIGCVTTVWYGFYLGERMV</sequence>
<dbReference type="Proteomes" id="UP000806378">
    <property type="component" value="Unassembled WGS sequence"/>
</dbReference>
<evidence type="ECO:0000256" key="2">
    <source>
        <dbReference type="ARBA" id="ARBA00022692"/>
    </source>
</evidence>
<feature type="domain" description="TMEM205-like" evidence="7">
    <location>
        <begin position="14"/>
        <end position="125"/>
    </location>
</feature>
<keyword evidence="2 6" id="KW-0812">Transmembrane</keyword>
<comment type="caution">
    <text evidence="8">The sequence shown here is derived from an EMBL/GenBank/DDBJ whole genome shotgun (WGS) entry which is preliminary data.</text>
</comment>
<feature type="transmembrane region" description="Helical" evidence="6">
    <location>
        <begin position="151"/>
        <end position="174"/>
    </location>
</feature>
<evidence type="ECO:0000256" key="5">
    <source>
        <dbReference type="SAM" id="MobiDB-lite"/>
    </source>
</evidence>
<evidence type="ECO:0000256" key="1">
    <source>
        <dbReference type="ARBA" id="ARBA00004370"/>
    </source>
</evidence>
<feature type="compositionally biased region" description="Basic and acidic residues" evidence="5">
    <location>
        <begin position="124"/>
        <end position="135"/>
    </location>
</feature>
<comment type="subcellular location">
    <subcellularLocation>
        <location evidence="1">Membrane</location>
    </subcellularLocation>
</comment>
<proteinExistence type="predicted"/>
<accession>A0A8T0CFV7</accession>
<reference evidence="8" key="1">
    <citation type="submission" date="2020-05" db="EMBL/GenBank/DDBJ databases">
        <title>WGS assembly of Corymbia citriodora subspecies variegata.</title>
        <authorList>
            <person name="Barry K."/>
            <person name="Hundley H."/>
            <person name="Shu S."/>
            <person name="Jenkins J."/>
            <person name="Grimwood J."/>
            <person name="Baten A."/>
        </authorList>
    </citation>
    <scope>NUCLEOTIDE SEQUENCE</scope>
    <source>
        <strain evidence="8">CV2-018</strain>
    </source>
</reference>
<dbReference type="InterPro" id="IPR053009">
    <property type="entry name" value="Xanthocillin_Biosynth-Assoc"/>
</dbReference>
<evidence type="ECO:0000259" key="7">
    <source>
        <dbReference type="Pfam" id="PF13664"/>
    </source>
</evidence>
<gene>
    <name evidence="8" type="ORF">BT93_L4461</name>
</gene>
<evidence type="ECO:0000256" key="4">
    <source>
        <dbReference type="ARBA" id="ARBA00023136"/>
    </source>
</evidence>
<evidence type="ECO:0000313" key="8">
    <source>
        <dbReference type="EMBL" id="KAF7846400.1"/>
    </source>
</evidence>